<keyword evidence="3" id="KW-1185">Reference proteome</keyword>
<reference evidence="2 3" key="1">
    <citation type="submission" date="2019-05" db="EMBL/GenBank/DDBJ databases">
        <title>Panacibacter sp. strain 17mud1-8 Genome sequencing and assembly.</title>
        <authorList>
            <person name="Chhetri G."/>
        </authorList>
    </citation>
    <scope>NUCLEOTIDE SEQUENCE [LARGE SCALE GENOMIC DNA]</scope>
    <source>
        <strain evidence="2 3">17mud1-8</strain>
    </source>
</reference>
<proteinExistence type="predicted"/>
<feature type="region of interest" description="Disordered" evidence="1">
    <location>
        <begin position="1"/>
        <end position="59"/>
    </location>
</feature>
<protein>
    <submittedName>
        <fullName evidence="2">Uncharacterized protein</fullName>
    </submittedName>
</protein>
<dbReference type="Proteomes" id="UP000305848">
    <property type="component" value="Unassembled WGS sequence"/>
</dbReference>
<dbReference type="RefSeq" id="WP_137261992.1">
    <property type="nucleotide sequence ID" value="NZ_SZQL01000008.1"/>
</dbReference>
<evidence type="ECO:0000256" key="1">
    <source>
        <dbReference type="SAM" id="MobiDB-lite"/>
    </source>
</evidence>
<dbReference type="EMBL" id="SZQL01000008">
    <property type="protein sequence ID" value="TKK68312.1"/>
    <property type="molecule type" value="Genomic_DNA"/>
</dbReference>
<feature type="compositionally biased region" description="Polar residues" evidence="1">
    <location>
        <begin position="1"/>
        <end position="18"/>
    </location>
</feature>
<accession>A0A4U3L0P8</accession>
<feature type="compositionally biased region" description="Basic and acidic residues" evidence="1">
    <location>
        <begin position="19"/>
        <end position="59"/>
    </location>
</feature>
<name>A0A4U3L0P8_9BACT</name>
<evidence type="ECO:0000313" key="3">
    <source>
        <dbReference type="Proteomes" id="UP000305848"/>
    </source>
</evidence>
<organism evidence="2 3">
    <name type="scientific">Ilyomonas limi</name>
    <dbReference type="NCBI Taxonomy" id="2575867"/>
    <lineage>
        <taxon>Bacteria</taxon>
        <taxon>Pseudomonadati</taxon>
        <taxon>Bacteroidota</taxon>
        <taxon>Chitinophagia</taxon>
        <taxon>Chitinophagales</taxon>
        <taxon>Chitinophagaceae</taxon>
        <taxon>Ilyomonas</taxon>
    </lineage>
</organism>
<gene>
    <name evidence="2" type="ORF">FC093_11815</name>
</gene>
<sequence>MKANTGTKVSNTRAATNNKRAENKDNLDSRKNEEFQFKGDDVTHNHKDTKEDKLKKHKH</sequence>
<comment type="caution">
    <text evidence="2">The sequence shown here is derived from an EMBL/GenBank/DDBJ whole genome shotgun (WGS) entry which is preliminary data.</text>
</comment>
<evidence type="ECO:0000313" key="2">
    <source>
        <dbReference type="EMBL" id="TKK68312.1"/>
    </source>
</evidence>
<dbReference type="AlphaFoldDB" id="A0A4U3L0P8"/>